<comment type="caution">
    <text evidence="1">The sequence shown here is derived from an EMBL/GenBank/DDBJ whole genome shotgun (WGS) entry which is preliminary data.</text>
</comment>
<evidence type="ECO:0000313" key="1">
    <source>
        <dbReference type="EMBL" id="MPN58290.1"/>
    </source>
</evidence>
<organism evidence="1">
    <name type="scientific">bioreactor metagenome</name>
    <dbReference type="NCBI Taxonomy" id="1076179"/>
    <lineage>
        <taxon>unclassified sequences</taxon>
        <taxon>metagenomes</taxon>
        <taxon>ecological metagenomes</taxon>
    </lineage>
</organism>
<dbReference type="AlphaFoldDB" id="A0A645J577"/>
<reference evidence="1" key="1">
    <citation type="submission" date="2019-08" db="EMBL/GenBank/DDBJ databases">
        <authorList>
            <person name="Kucharzyk K."/>
            <person name="Murdoch R.W."/>
            <person name="Higgins S."/>
            <person name="Loffler F."/>
        </authorList>
    </citation>
    <scope>NUCLEOTIDE SEQUENCE</scope>
</reference>
<protein>
    <submittedName>
        <fullName evidence="1">Uncharacterized protein</fullName>
    </submittedName>
</protein>
<sequence>MDNTAIITTPTQLIKTGGVKWPIEINVASLFTTRPQLIKPIIAMNKPIPPDTANFIFTGIAFTTASRTLNNDKNMKIIPSTNTAVKATSQDTPIPKTTV</sequence>
<name>A0A645J577_9ZZZZ</name>
<accession>A0A645J577</accession>
<dbReference type="EMBL" id="VSSQ01130799">
    <property type="protein sequence ID" value="MPN58290.1"/>
    <property type="molecule type" value="Genomic_DNA"/>
</dbReference>
<gene>
    <name evidence="1" type="ORF">SDC9_205993</name>
</gene>
<proteinExistence type="predicted"/>